<dbReference type="PANTHER" id="PTHR43386:SF1">
    <property type="entry name" value="D,D-DIPEPTIDE TRANSPORT SYSTEM PERMEASE PROTEIN DDPC-RELATED"/>
    <property type="match status" value="1"/>
</dbReference>
<evidence type="ECO:0000313" key="12">
    <source>
        <dbReference type="Proteomes" id="UP000681075"/>
    </source>
</evidence>
<dbReference type="RefSeq" id="WP_420242219.1">
    <property type="nucleotide sequence ID" value="NZ_BOPV01000001.1"/>
</dbReference>
<evidence type="ECO:0000313" key="11">
    <source>
        <dbReference type="EMBL" id="GIL39121.1"/>
    </source>
</evidence>
<feature type="transmembrane region" description="Helical" evidence="9">
    <location>
        <begin position="12"/>
        <end position="33"/>
    </location>
</feature>
<accession>A0A8S8XB92</accession>
<dbReference type="CDD" id="cd06261">
    <property type="entry name" value="TM_PBP2"/>
    <property type="match status" value="1"/>
</dbReference>
<evidence type="ECO:0000256" key="4">
    <source>
        <dbReference type="ARBA" id="ARBA00022692"/>
    </source>
</evidence>
<keyword evidence="4 9" id="KW-0812">Transmembrane</keyword>
<feature type="transmembrane region" description="Helical" evidence="9">
    <location>
        <begin position="79"/>
        <end position="101"/>
    </location>
</feature>
<dbReference type="InterPro" id="IPR050366">
    <property type="entry name" value="BP-dependent_transpt_permease"/>
</dbReference>
<keyword evidence="6" id="KW-0653">Protein transport</keyword>
<dbReference type="PANTHER" id="PTHR43386">
    <property type="entry name" value="OLIGOPEPTIDE TRANSPORT SYSTEM PERMEASE PROTEIN APPC"/>
    <property type="match status" value="1"/>
</dbReference>
<gene>
    <name evidence="11" type="ORF">TMPK1_13580</name>
</gene>
<comment type="similarity">
    <text evidence="9">Belongs to the binding-protein-dependent transport system permease family.</text>
</comment>
<evidence type="ECO:0000256" key="6">
    <source>
        <dbReference type="ARBA" id="ARBA00022927"/>
    </source>
</evidence>
<proteinExistence type="inferred from homology"/>
<dbReference type="GO" id="GO:0005886">
    <property type="term" value="C:plasma membrane"/>
    <property type="evidence" value="ECO:0007669"/>
    <property type="project" value="UniProtKB-SubCell"/>
</dbReference>
<keyword evidence="3" id="KW-1003">Cell membrane</keyword>
<evidence type="ECO:0000256" key="1">
    <source>
        <dbReference type="ARBA" id="ARBA00004651"/>
    </source>
</evidence>
<comment type="caution">
    <text evidence="11">The sequence shown here is derived from an EMBL/GenBank/DDBJ whole genome shotgun (WGS) entry which is preliminary data.</text>
</comment>
<evidence type="ECO:0000256" key="8">
    <source>
        <dbReference type="ARBA" id="ARBA00023136"/>
    </source>
</evidence>
<dbReference type="InterPro" id="IPR000515">
    <property type="entry name" value="MetI-like"/>
</dbReference>
<dbReference type="Gene3D" id="1.10.3720.10">
    <property type="entry name" value="MetI-like"/>
    <property type="match status" value="1"/>
</dbReference>
<feature type="transmembrane region" description="Helical" evidence="9">
    <location>
        <begin position="240"/>
        <end position="262"/>
    </location>
</feature>
<protein>
    <submittedName>
        <fullName evidence="11">Peptide ABC transporter permease</fullName>
    </submittedName>
</protein>
<dbReference type="InterPro" id="IPR035906">
    <property type="entry name" value="MetI-like_sf"/>
</dbReference>
<organism evidence="11 12">
    <name type="scientific">Roseiterribacter gracilis</name>
    <dbReference type="NCBI Taxonomy" id="2812848"/>
    <lineage>
        <taxon>Bacteria</taxon>
        <taxon>Pseudomonadati</taxon>
        <taxon>Pseudomonadota</taxon>
        <taxon>Alphaproteobacteria</taxon>
        <taxon>Rhodospirillales</taxon>
        <taxon>Roseiterribacteraceae</taxon>
        <taxon>Roseiterribacter</taxon>
    </lineage>
</organism>
<comment type="subcellular location">
    <subcellularLocation>
        <location evidence="1 9">Cell membrane</location>
        <topology evidence="1 9">Multi-pass membrane protein</topology>
    </subcellularLocation>
</comment>
<evidence type="ECO:0000256" key="5">
    <source>
        <dbReference type="ARBA" id="ARBA00022856"/>
    </source>
</evidence>
<dbReference type="GO" id="GO:0055085">
    <property type="term" value="P:transmembrane transport"/>
    <property type="evidence" value="ECO:0007669"/>
    <property type="project" value="InterPro"/>
</dbReference>
<reference evidence="11" key="1">
    <citation type="submission" date="2021-02" db="EMBL/GenBank/DDBJ databases">
        <title>Genome sequence of Rhodospirillales sp. strain TMPK1 isolated from soil.</title>
        <authorList>
            <person name="Nakai R."/>
            <person name="Kusada H."/>
            <person name="Tamaki H."/>
        </authorList>
    </citation>
    <scope>NUCLEOTIDE SEQUENCE</scope>
    <source>
        <strain evidence="11">TMPK1</strain>
    </source>
</reference>
<keyword evidence="8 9" id="KW-0472">Membrane</keyword>
<keyword evidence="2 9" id="KW-0813">Transport</keyword>
<keyword evidence="12" id="KW-1185">Reference proteome</keyword>
<evidence type="ECO:0000259" key="10">
    <source>
        <dbReference type="PROSITE" id="PS50928"/>
    </source>
</evidence>
<dbReference type="SUPFAM" id="SSF161098">
    <property type="entry name" value="MetI-like"/>
    <property type="match status" value="1"/>
</dbReference>
<name>A0A8S8XB92_9PROT</name>
<dbReference type="Proteomes" id="UP000681075">
    <property type="component" value="Unassembled WGS sequence"/>
</dbReference>
<keyword evidence="7 9" id="KW-1133">Transmembrane helix</keyword>
<dbReference type="PROSITE" id="PS50928">
    <property type="entry name" value="ABC_TM1"/>
    <property type="match status" value="1"/>
</dbReference>
<dbReference type="GO" id="GO:0015031">
    <property type="term" value="P:protein transport"/>
    <property type="evidence" value="ECO:0007669"/>
    <property type="project" value="UniProtKB-KW"/>
</dbReference>
<dbReference type="AlphaFoldDB" id="A0A8S8XB92"/>
<evidence type="ECO:0000256" key="3">
    <source>
        <dbReference type="ARBA" id="ARBA00022475"/>
    </source>
</evidence>
<evidence type="ECO:0000256" key="9">
    <source>
        <dbReference type="RuleBase" id="RU363032"/>
    </source>
</evidence>
<dbReference type="EMBL" id="BOPV01000001">
    <property type="protein sequence ID" value="GIL39121.1"/>
    <property type="molecule type" value="Genomic_DNA"/>
</dbReference>
<dbReference type="GO" id="GO:0015833">
    <property type="term" value="P:peptide transport"/>
    <property type="evidence" value="ECO:0007669"/>
    <property type="project" value="UniProtKB-KW"/>
</dbReference>
<evidence type="ECO:0000256" key="7">
    <source>
        <dbReference type="ARBA" id="ARBA00022989"/>
    </source>
</evidence>
<sequence length="277" mass="29269">MSALQRLRRRPLYLAAFGGLAMLFALAVLGAIYTPYDPLRIDVAARLVAPSRAHLLGTDQFGRDLLSRLMAGAAVSLRVSLFSVVLAMSLGITLGACAGYFGGLIDRLIGTLVEALLAMPGILLALVLVALLGSSETGVVVALGLAYTPNVARVVRGHVLTLRDALFVQASFLFGHGSGWILRRHILPNLLGPLTVLASSYFAQALLSESVLSFLGLGVPPPHPSWGGILAEGRSFMHDAPFLSLFPGLAIALTLLCTNLTGDALRDAYDPRMRVAS</sequence>
<dbReference type="Pfam" id="PF00528">
    <property type="entry name" value="BPD_transp_1"/>
    <property type="match status" value="1"/>
</dbReference>
<evidence type="ECO:0000256" key="2">
    <source>
        <dbReference type="ARBA" id="ARBA00022448"/>
    </source>
</evidence>
<keyword evidence="5" id="KW-0571">Peptide transport</keyword>
<feature type="domain" description="ABC transmembrane type-1" evidence="10">
    <location>
        <begin position="73"/>
        <end position="262"/>
    </location>
</feature>